<dbReference type="PROSITE" id="PS01175">
    <property type="entry name" value="RIBONUCLEASE_II"/>
    <property type="match status" value="1"/>
</dbReference>
<dbReference type="PANTHER" id="PTHR23355:SF9">
    <property type="entry name" value="DIS3-LIKE EXONUCLEASE 2"/>
    <property type="match status" value="1"/>
</dbReference>
<dbReference type="GO" id="GO:0004527">
    <property type="term" value="F:exonuclease activity"/>
    <property type="evidence" value="ECO:0007669"/>
    <property type="project" value="UniProtKB-KW"/>
</dbReference>
<keyword evidence="3" id="KW-0269">Exonuclease</keyword>
<dbReference type="PANTHER" id="PTHR23355">
    <property type="entry name" value="RIBONUCLEASE"/>
    <property type="match status" value="1"/>
</dbReference>
<comment type="caution">
    <text evidence="6">The sequence shown here is derived from an EMBL/GenBank/DDBJ whole genome shotgun (WGS) entry which is preliminary data.</text>
</comment>
<dbReference type="InterPro" id="IPR003029">
    <property type="entry name" value="S1_domain"/>
</dbReference>
<evidence type="ECO:0000313" key="6">
    <source>
        <dbReference type="EMBL" id="HHH13673.1"/>
    </source>
</evidence>
<dbReference type="AlphaFoldDB" id="A0A7C5IZT3"/>
<evidence type="ECO:0000256" key="3">
    <source>
        <dbReference type="ARBA" id="ARBA00022839"/>
    </source>
</evidence>
<proteinExistence type="predicted"/>
<name>A0A7C5IZT3_9GAMM</name>
<reference evidence="6" key="1">
    <citation type="journal article" date="2020" name="mSystems">
        <title>Genome- and Community-Level Interaction Insights into Carbon Utilization and Element Cycling Functions of Hydrothermarchaeota in Hydrothermal Sediment.</title>
        <authorList>
            <person name="Zhou Z."/>
            <person name="Liu Y."/>
            <person name="Xu W."/>
            <person name="Pan J."/>
            <person name="Luo Z.H."/>
            <person name="Li M."/>
        </authorList>
    </citation>
    <scope>NUCLEOTIDE SEQUENCE [LARGE SCALE GENOMIC DNA]</scope>
    <source>
        <strain evidence="6">HyVt-535</strain>
    </source>
</reference>
<dbReference type="GO" id="GO:0004540">
    <property type="term" value="F:RNA nuclease activity"/>
    <property type="evidence" value="ECO:0007669"/>
    <property type="project" value="InterPro"/>
</dbReference>
<dbReference type="GO" id="GO:0006402">
    <property type="term" value="P:mRNA catabolic process"/>
    <property type="evidence" value="ECO:0007669"/>
    <property type="project" value="TreeGrafter"/>
</dbReference>
<dbReference type="InterPro" id="IPR022966">
    <property type="entry name" value="RNase_II/R_CS"/>
</dbReference>
<feature type="region of interest" description="Disordered" evidence="4">
    <location>
        <begin position="177"/>
        <end position="198"/>
    </location>
</feature>
<keyword evidence="2" id="KW-0378">Hydrolase</keyword>
<organism evidence="6">
    <name type="scientific">Thiolapillus brandeum</name>
    <dbReference type="NCBI Taxonomy" id="1076588"/>
    <lineage>
        <taxon>Bacteria</taxon>
        <taxon>Pseudomonadati</taxon>
        <taxon>Pseudomonadota</taxon>
        <taxon>Gammaproteobacteria</taxon>
        <taxon>Chromatiales</taxon>
        <taxon>Sedimenticolaceae</taxon>
        <taxon>Thiolapillus</taxon>
    </lineage>
</organism>
<dbReference type="Pfam" id="PF00575">
    <property type="entry name" value="S1"/>
    <property type="match status" value="1"/>
</dbReference>
<feature type="non-terminal residue" evidence="6">
    <location>
        <position position="1"/>
    </location>
</feature>
<dbReference type="GO" id="GO:0005829">
    <property type="term" value="C:cytosol"/>
    <property type="evidence" value="ECO:0007669"/>
    <property type="project" value="TreeGrafter"/>
</dbReference>
<dbReference type="CDD" id="cd04471">
    <property type="entry name" value="S1_RNase_R"/>
    <property type="match status" value="1"/>
</dbReference>
<dbReference type="Gene3D" id="2.40.50.140">
    <property type="entry name" value="Nucleic acid-binding proteins"/>
    <property type="match status" value="1"/>
</dbReference>
<dbReference type="Pfam" id="PF00773">
    <property type="entry name" value="RNB"/>
    <property type="match status" value="1"/>
</dbReference>
<dbReference type="PROSITE" id="PS50126">
    <property type="entry name" value="S1"/>
    <property type="match status" value="1"/>
</dbReference>
<dbReference type="InterPro" id="IPR001900">
    <property type="entry name" value="RNase_II/R"/>
</dbReference>
<dbReference type="SMART" id="SM00316">
    <property type="entry name" value="S1"/>
    <property type="match status" value="1"/>
</dbReference>
<dbReference type="EMBL" id="DROM01000332">
    <property type="protein sequence ID" value="HHH13673.1"/>
    <property type="molecule type" value="Genomic_DNA"/>
</dbReference>
<accession>A0A7C5IZT3</accession>
<dbReference type="GO" id="GO:0003723">
    <property type="term" value="F:RNA binding"/>
    <property type="evidence" value="ECO:0007669"/>
    <property type="project" value="InterPro"/>
</dbReference>
<dbReference type="InterPro" id="IPR012340">
    <property type="entry name" value="NA-bd_OB-fold"/>
</dbReference>
<dbReference type="Proteomes" id="UP000886100">
    <property type="component" value="Unassembled WGS sequence"/>
</dbReference>
<keyword evidence="1" id="KW-0540">Nuclease</keyword>
<feature type="domain" description="S1 motif" evidence="5">
    <location>
        <begin position="94"/>
        <end position="175"/>
    </location>
</feature>
<evidence type="ECO:0000259" key="5">
    <source>
        <dbReference type="PROSITE" id="PS50126"/>
    </source>
</evidence>
<evidence type="ECO:0000256" key="4">
    <source>
        <dbReference type="SAM" id="MobiDB-lite"/>
    </source>
</evidence>
<evidence type="ECO:0000256" key="1">
    <source>
        <dbReference type="ARBA" id="ARBA00022722"/>
    </source>
</evidence>
<protein>
    <submittedName>
        <fullName evidence="6">RNB domain-containing ribonuclease</fullName>
    </submittedName>
</protein>
<feature type="compositionally biased region" description="Basic residues" evidence="4">
    <location>
        <begin position="185"/>
        <end position="198"/>
    </location>
</feature>
<gene>
    <name evidence="6" type="ORF">ENJ98_05500</name>
</gene>
<dbReference type="SUPFAM" id="SSF50249">
    <property type="entry name" value="Nucleic acid-binding proteins"/>
    <property type="match status" value="2"/>
</dbReference>
<sequence length="198" mass="22550">MQQAIYTPDNAGHFGLAYDAYTHFTSPIRRYPDLLVHRAIRHLLTEKKAETFPYSFPEMATMGEHCSMTERRSDEATRDAADALKCEFMLDKVGEAYEGVIVSVNSFGIFVELKDLYITGLVHITQLDHDFFHFDPVTHKLTGERTGRTYQLGDTVEVVVAAVSLDDRKIDLALAKREGKAEKKQKGRGRRGGRKRRR</sequence>
<dbReference type="InterPro" id="IPR050180">
    <property type="entry name" value="RNR_Ribonuclease"/>
</dbReference>
<evidence type="ECO:0000256" key="2">
    <source>
        <dbReference type="ARBA" id="ARBA00022801"/>
    </source>
</evidence>